<reference evidence="2" key="2">
    <citation type="submission" date="2025-08" db="UniProtKB">
        <authorList>
            <consortium name="Ensembl"/>
        </authorList>
    </citation>
    <scope>IDENTIFICATION</scope>
</reference>
<dbReference type="AlphaFoldDB" id="A0A7N9CX27"/>
<dbReference type="Proteomes" id="UP000233100">
    <property type="component" value="Chromosome 4"/>
</dbReference>
<protein>
    <submittedName>
        <fullName evidence="2">Uncharacterized protein</fullName>
    </submittedName>
</protein>
<evidence type="ECO:0000313" key="2">
    <source>
        <dbReference type="Ensembl" id="ENSMFAP00000055380.1"/>
    </source>
</evidence>
<evidence type="ECO:0000313" key="3">
    <source>
        <dbReference type="Proteomes" id="UP000233100"/>
    </source>
</evidence>
<name>A0A7N9CX27_MACFA</name>
<accession>A0A7N9CX27</accession>
<reference evidence="2 3" key="1">
    <citation type="submission" date="2013-03" db="EMBL/GenBank/DDBJ databases">
        <authorList>
            <person name="Warren W."/>
            <person name="Wilson R.K."/>
        </authorList>
    </citation>
    <scope>NUCLEOTIDE SEQUENCE</scope>
</reference>
<dbReference type="PANTHER" id="PTHR12138:SF75">
    <property type="entry name" value="SECRETED PROTEIN"/>
    <property type="match status" value="1"/>
</dbReference>
<keyword evidence="1" id="KW-0812">Transmembrane</keyword>
<sequence>MKPLLTRSSLSSYSWFWWWWFGLVFFERQGLALAPRLECSGTALVHCSLNLLGLSNPPTSASPVAGTIGTCHHAWLISVFFVCFLLFVFVFLFVFCFVDMVTLCCPGWS</sequence>
<keyword evidence="3" id="KW-1185">Reference proteome</keyword>
<organism evidence="2 3">
    <name type="scientific">Macaca fascicularis</name>
    <name type="common">Crab-eating macaque</name>
    <name type="synonym">Cynomolgus monkey</name>
    <dbReference type="NCBI Taxonomy" id="9541"/>
    <lineage>
        <taxon>Eukaryota</taxon>
        <taxon>Metazoa</taxon>
        <taxon>Chordata</taxon>
        <taxon>Craniata</taxon>
        <taxon>Vertebrata</taxon>
        <taxon>Euteleostomi</taxon>
        <taxon>Mammalia</taxon>
        <taxon>Eutheria</taxon>
        <taxon>Euarchontoglires</taxon>
        <taxon>Primates</taxon>
        <taxon>Haplorrhini</taxon>
        <taxon>Catarrhini</taxon>
        <taxon>Cercopithecidae</taxon>
        <taxon>Cercopithecinae</taxon>
        <taxon>Macaca</taxon>
    </lineage>
</organism>
<dbReference type="Ensembl" id="ENSMFAT00000072990.1">
    <property type="protein sequence ID" value="ENSMFAP00000055380.1"/>
    <property type="gene ID" value="ENSMFAG00000063980.1"/>
</dbReference>
<dbReference type="PANTHER" id="PTHR12138">
    <property type="entry name" value="PRIMATE-EXPANDED PROTEIN FAMILY"/>
    <property type="match status" value="1"/>
</dbReference>
<dbReference type="GeneTree" id="ENSGT00940000166143"/>
<feature type="transmembrane region" description="Helical" evidence="1">
    <location>
        <begin position="74"/>
        <end position="95"/>
    </location>
</feature>
<proteinExistence type="predicted"/>
<reference evidence="2" key="3">
    <citation type="submission" date="2025-09" db="UniProtKB">
        <authorList>
            <consortium name="Ensembl"/>
        </authorList>
    </citation>
    <scope>IDENTIFICATION</scope>
</reference>
<evidence type="ECO:0000256" key="1">
    <source>
        <dbReference type="SAM" id="Phobius"/>
    </source>
</evidence>
<keyword evidence="1" id="KW-1133">Transmembrane helix</keyword>
<keyword evidence="1" id="KW-0472">Membrane</keyword>